<dbReference type="EMBL" id="LR129953">
    <property type="protein sequence ID" value="VDH80595.1"/>
    <property type="molecule type" value="mRNA"/>
</dbReference>
<name>A0A3S4BE26_9BILA</name>
<dbReference type="SMART" id="SM00353">
    <property type="entry name" value="HLH"/>
    <property type="match status" value="1"/>
</dbReference>
<keyword evidence="7" id="KW-0539">Nucleus</keyword>
<dbReference type="GO" id="GO:0070888">
    <property type="term" value="F:E-box binding"/>
    <property type="evidence" value="ECO:0007669"/>
    <property type="project" value="TreeGrafter"/>
</dbReference>
<dbReference type="GO" id="GO:0000981">
    <property type="term" value="F:DNA-binding transcription factor activity, RNA polymerase II-specific"/>
    <property type="evidence" value="ECO:0007669"/>
    <property type="project" value="TreeGrafter"/>
</dbReference>
<evidence type="ECO:0000313" key="10">
    <source>
        <dbReference type="EMBL" id="VDH80595.1"/>
    </source>
</evidence>
<dbReference type="PROSITE" id="PS50888">
    <property type="entry name" value="BHLH"/>
    <property type="match status" value="1"/>
</dbReference>
<dbReference type="FunFam" id="4.10.280.10:FF:000006">
    <property type="entry name" value="Neurogenic differentiation factor"/>
    <property type="match status" value="1"/>
</dbReference>
<keyword evidence="2" id="KW-0221">Differentiation</keyword>
<evidence type="ECO:0000256" key="8">
    <source>
        <dbReference type="SAM" id="MobiDB-lite"/>
    </source>
</evidence>
<feature type="region of interest" description="Disordered" evidence="8">
    <location>
        <begin position="1"/>
        <end position="41"/>
    </location>
</feature>
<dbReference type="Pfam" id="PF00010">
    <property type="entry name" value="HLH"/>
    <property type="match status" value="1"/>
</dbReference>
<dbReference type="InterPro" id="IPR036638">
    <property type="entry name" value="HLH_DNA-bd_sf"/>
</dbReference>
<evidence type="ECO:0000256" key="5">
    <source>
        <dbReference type="ARBA" id="ARBA00023125"/>
    </source>
</evidence>
<dbReference type="GO" id="GO:0005634">
    <property type="term" value="C:nucleus"/>
    <property type="evidence" value="ECO:0007669"/>
    <property type="project" value="TreeGrafter"/>
</dbReference>
<evidence type="ECO:0000256" key="1">
    <source>
        <dbReference type="ARBA" id="ARBA00022473"/>
    </source>
</evidence>
<accession>A0A3S4BE26</accession>
<keyword evidence="3" id="KW-0524">Neurogenesis</keyword>
<evidence type="ECO:0000256" key="4">
    <source>
        <dbReference type="ARBA" id="ARBA00023015"/>
    </source>
</evidence>
<keyword evidence="1" id="KW-0217">Developmental protein</keyword>
<dbReference type="GO" id="GO:0046983">
    <property type="term" value="F:protein dimerization activity"/>
    <property type="evidence" value="ECO:0007669"/>
    <property type="project" value="InterPro"/>
</dbReference>
<dbReference type="InterPro" id="IPR022575">
    <property type="entry name" value="NeuroD_DUF"/>
</dbReference>
<keyword evidence="5" id="KW-0238">DNA-binding</keyword>
<evidence type="ECO:0000259" key="9">
    <source>
        <dbReference type="PROSITE" id="PS50888"/>
    </source>
</evidence>
<evidence type="ECO:0000256" key="3">
    <source>
        <dbReference type="ARBA" id="ARBA00022902"/>
    </source>
</evidence>
<dbReference type="InterPro" id="IPR050359">
    <property type="entry name" value="bHLH_transcription_factors"/>
</dbReference>
<reference evidence="10" key="1">
    <citation type="submission" date="2018-11" db="EMBL/GenBank/DDBJ databases">
        <authorList>
            <person name="Eriksson J."/>
        </authorList>
    </citation>
    <scope>NUCLEOTIDE SEQUENCE</scope>
</reference>
<proteinExistence type="evidence at transcript level"/>
<dbReference type="GO" id="GO:0045944">
    <property type="term" value="P:positive regulation of transcription by RNA polymerase II"/>
    <property type="evidence" value="ECO:0007669"/>
    <property type="project" value="TreeGrafter"/>
</dbReference>
<dbReference type="PANTHER" id="PTHR19290:SF134">
    <property type="entry name" value="NEUROGENIC DIFFERENTIATION FACTOR 1"/>
    <property type="match status" value="1"/>
</dbReference>
<protein>
    <submittedName>
        <fullName evidence="10">Neurogenic differentiation factor</fullName>
    </submittedName>
</protein>
<dbReference type="GO" id="GO:0061564">
    <property type="term" value="P:axon development"/>
    <property type="evidence" value="ECO:0007669"/>
    <property type="project" value="TreeGrafter"/>
</dbReference>
<feature type="compositionally biased region" description="Acidic residues" evidence="8">
    <location>
        <begin position="8"/>
        <end position="30"/>
    </location>
</feature>
<dbReference type="SUPFAM" id="SSF47459">
    <property type="entry name" value="HLH, helix-loop-helix DNA-binding domain"/>
    <property type="match status" value="1"/>
</dbReference>
<dbReference type="PANTHER" id="PTHR19290">
    <property type="entry name" value="BASIC HELIX-LOOP-HELIX PROTEIN NEUROGENIN-RELATED"/>
    <property type="match status" value="1"/>
</dbReference>
<keyword evidence="4" id="KW-0805">Transcription regulation</keyword>
<evidence type="ECO:0000256" key="2">
    <source>
        <dbReference type="ARBA" id="ARBA00022782"/>
    </source>
</evidence>
<keyword evidence="6" id="KW-0804">Transcription</keyword>
<dbReference type="Pfam" id="PF12533">
    <property type="entry name" value="Neuro_bHLH"/>
    <property type="match status" value="1"/>
</dbReference>
<evidence type="ECO:0000256" key="7">
    <source>
        <dbReference type="ARBA" id="ARBA00023242"/>
    </source>
</evidence>
<organism evidence="10">
    <name type="scientific">Euperipatoides kanangrensis</name>
    <dbReference type="NCBI Taxonomy" id="488523"/>
    <lineage>
        <taxon>Eukaryota</taxon>
        <taxon>Metazoa</taxon>
        <taxon>Ecdysozoa</taxon>
        <taxon>Onychophora</taxon>
        <taxon>Udeonychophora</taxon>
        <taxon>Euonychophora</taxon>
        <taxon>Peripatopsidae</taxon>
        <taxon>Euperipatoides</taxon>
    </lineage>
</organism>
<dbReference type="AlphaFoldDB" id="A0A3S4BE26"/>
<sequence>MPTKTSDDDIEDILDDEDDDDDLMDDSVEEESMKSEKSPIRRNYKLRCRKDIKGPLIGIESPKIPKKRGPKKKRMTKARILKFKQRRHKANARERNRMHGLNSALDNLRQCVPVYSKTQKLSKIETLRLARNYIMALSDILKLGKTPDTVNFAQTLSSGLSQATTNLIAGCLQLNPRTLLPDTYPKTYPFNMYHATASINSLTPVHFQNISNNSYGMPQELLTPYNSQFSLQNTDISPMHNGYLSTDQSLLSQKQESPVSMESMASSTPPYANEPLQLNGVDAYSDATQCTDNYTQTMLTISQTHPDSFLEELVEYTTPVEADINLIHNNSSYMFDDGI</sequence>
<evidence type="ECO:0000256" key="6">
    <source>
        <dbReference type="ARBA" id="ARBA00023163"/>
    </source>
</evidence>
<dbReference type="Gene3D" id="4.10.280.10">
    <property type="entry name" value="Helix-loop-helix DNA-binding domain"/>
    <property type="match status" value="1"/>
</dbReference>
<feature type="domain" description="BHLH" evidence="9">
    <location>
        <begin position="85"/>
        <end position="137"/>
    </location>
</feature>
<dbReference type="InterPro" id="IPR011598">
    <property type="entry name" value="bHLH_dom"/>
</dbReference>
<dbReference type="GO" id="GO:0007423">
    <property type="term" value="P:sensory organ development"/>
    <property type="evidence" value="ECO:0007669"/>
    <property type="project" value="TreeGrafter"/>
</dbReference>